<feature type="region of interest" description="Disordered" evidence="1">
    <location>
        <begin position="170"/>
        <end position="222"/>
    </location>
</feature>
<reference evidence="3" key="1">
    <citation type="submission" date="2025-08" db="UniProtKB">
        <authorList>
            <consortium name="RefSeq"/>
        </authorList>
    </citation>
    <scope>IDENTIFICATION</scope>
    <source>
        <tissue evidence="3">White muscle</tissue>
    </source>
</reference>
<feature type="compositionally biased region" description="Polar residues" evidence="1">
    <location>
        <begin position="200"/>
        <end position="222"/>
    </location>
</feature>
<evidence type="ECO:0000313" key="3">
    <source>
        <dbReference type="RefSeq" id="XP_038820732.1"/>
    </source>
</evidence>
<evidence type="ECO:0000313" key="2">
    <source>
        <dbReference type="Proteomes" id="UP000808372"/>
    </source>
</evidence>
<dbReference type="AlphaFoldDB" id="A0A8U0PAB3"/>
<gene>
    <name evidence="3" type="primary">LOC120021165</name>
</gene>
<dbReference type="RefSeq" id="XP_038820732.1">
    <property type="nucleotide sequence ID" value="XM_038964804.1"/>
</dbReference>
<sequence>MYYSSPVPEITKVTRVIKGEPTVTKVTRVIEGEPIITKVTRVVEGEPTFTKVTRVIEGEPIITKVTRVVEGEPTFTKVTRVIETEPKITKVVVEGEPTFTTVTRVIEGEPSITKVTRVIETHSGSSDGGLETDGEMKRILDEGPDFAKITTIHGNTGMIDQESERITKLIQGGGSKGAPAKRSPAGVRRRKARLVRRHNNQNSRPALTRPNQLRPVQTSSSQ</sequence>
<keyword evidence="2" id="KW-1185">Reference proteome</keyword>
<evidence type="ECO:0000256" key="1">
    <source>
        <dbReference type="SAM" id="MobiDB-lite"/>
    </source>
</evidence>
<proteinExistence type="predicted"/>
<name>A0A8U0PAB3_SALNM</name>
<accession>A0A8U0PAB3</accession>
<dbReference type="Proteomes" id="UP000808372">
    <property type="component" value="Chromosome 26"/>
</dbReference>
<feature type="compositionally biased region" description="Basic residues" evidence="1">
    <location>
        <begin position="187"/>
        <end position="199"/>
    </location>
</feature>
<protein>
    <submittedName>
        <fullName evidence="3">Uncharacterized protein LOC120021165</fullName>
    </submittedName>
</protein>
<dbReference type="GeneID" id="120021165"/>
<dbReference type="KEGG" id="snh:120021165"/>
<organism evidence="2 3">
    <name type="scientific">Salvelinus namaycush</name>
    <name type="common">Lake trout</name>
    <name type="synonym">Salmo namaycush</name>
    <dbReference type="NCBI Taxonomy" id="8040"/>
    <lineage>
        <taxon>Eukaryota</taxon>
        <taxon>Metazoa</taxon>
        <taxon>Chordata</taxon>
        <taxon>Craniata</taxon>
        <taxon>Vertebrata</taxon>
        <taxon>Euteleostomi</taxon>
        <taxon>Actinopterygii</taxon>
        <taxon>Neopterygii</taxon>
        <taxon>Teleostei</taxon>
        <taxon>Protacanthopterygii</taxon>
        <taxon>Salmoniformes</taxon>
        <taxon>Salmonidae</taxon>
        <taxon>Salmoninae</taxon>
        <taxon>Salvelinus</taxon>
    </lineage>
</organism>